<keyword evidence="1 3" id="KW-0413">Isomerase</keyword>
<reference evidence="3 4" key="1">
    <citation type="submission" date="2018-09" db="EMBL/GenBank/DDBJ databases">
        <title>Genomic Encyclopedia of Archaeal and Bacterial Type Strains, Phase II (KMG-II): from individual species to whole genera.</title>
        <authorList>
            <person name="Goeker M."/>
        </authorList>
    </citation>
    <scope>NUCLEOTIDE SEQUENCE [LARGE SCALE GENOMIC DNA]</scope>
    <source>
        <strain evidence="3 4">DSM 26283</strain>
    </source>
</reference>
<evidence type="ECO:0000313" key="4">
    <source>
        <dbReference type="Proteomes" id="UP000284892"/>
    </source>
</evidence>
<feature type="domain" description="PpiC" evidence="2">
    <location>
        <begin position="93"/>
        <end position="162"/>
    </location>
</feature>
<sequence length="211" mass="24424">MLKSLLFIISLLVTTATFSQKRIEKVLDTIKTEAQATSFLEKNSKKGKLITFNKQKHNTRLASDLFKLSKGGKKIYRTDTRKTYYKVIDKIEIPYHKVSYILLDGTKKTPKEINSLRNKIISKFNEGYRFEDLAKHYSIDENATRGGDLGWFTQGDMHPDFETPIIHGNFNVDDIFTIDVPESNSYYVVLKTEDTKLIEEIKVLKYTEPVK</sequence>
<dbReference type="InterPro" id="IPR046357">
    <property type="entry name" value="PPIase_dom_sf"/>
</dbReference>
<dbReference type="OrthoDB" id="1348210at2"/>
<dbReference type="AlphaFoldDB" id="A0A420DMM7"/>
<keyword evidence="1" id="KW-0697">Rotamase</keyword>
<dbReference type="GO" id="GO:0003755">
    <property type="term" value="F:peptidyl-prolyl cis-trans isomerase activity"/>
    <property type="evidence" value="ECO:0007669"/>
    <property type="project" value="UniProtKB-KW"/>
</dbReference>
<dbReference type="EMBL" id="RAQJ01000002">
    <property type="protein sequence ID" value="RKE95437.1"/>
    <property type="molecule type" value="Genomic_DNA"/>
</dbReference>
<dbReference type="SUPFAM" id="SSF54534">
    <property type="entry name" value="FKBP-like"/>
    <property type="match status" value="1"/>
</dbReference>
<organism evidence="3 4">
    <name type="scientific">Ichthyenterobacterium magnum</name>
    <dbReference type="NCBI Taxonomy" id="1230530"/>
    <lineage>
        <taxon>Bacteria</taxon>
        <taxon>Pseudomonadati</taxon>
        <taxon>Bacteroidota</taxon>
        <taxon>Flavobacteriia</taxon>
        <taxon>Flavobacteriales</taxon>
        <taxon>Flavobacteriaceae</taxon>
        <taxon>Ichthyenterobacterium</taxon>
    </lineage>
</organism>
<dbReference type="Proteomes" id="UP000284892">
    <property type="component" value="Unassembled WGS sequence"/>
</dbReference>
<dbReference type="RefSeq" id="WP_120200761.1">
    <property type="nucleotide sequence ID" value="NZ_RAQJ01000002.1"/>
</dbReference>
<dbReference type="Gene3D" id="3.10.50.40">
    <property type="match status" value="1"/>
</dbReference>
<evidence type="ECO:0000313" key="3">
    <source>
        <dbReference type="EMBL" id="RKE95437.1"/>
    </source>
</evidence>
<comment type="caution">
    <text evidence="3">The sequence shown here is derived from an EMBL/GenBank/DDBJ whole genome shotgun (WGS) entry which is preliminary data.</text>
</comment>
<keyword evidence="4" id="KW-1185">Reference proteome</keyword>
<proteinExistence type="predicted"/>
<evidence type="ECO:0000256" key="1">
    <source>
        <dbReference type="PROSITE-ProRule" id="PRU00278"/>
    </source>
</evidence>
<dbReference type="Pfam" id="PF13616">
    <property type="entry name" value="Rotamase_3"/>
    <property type="match status" value="1"/>
</dbReference>
<protein>
    <submittedName>
        <fullName evidence="3">Parvulin-like peptidyl-prolyl cis-trans isomerase protein</fullName>
    </submittedName>
</protein>
<dbReference type="PROSITE" id="PS50198">
    <property type="entry name" value="PPIC_PPIASE_2"/>
    <property type="match status" value="1"/>
</dbReference>
<accession>A0A420DMM7</accession>
<gene>
    <name evidence="3" type="ORF">BXY80_1624</name>
</gene>
<dbReference type="InterPro" id="IPR000297">
    <property type="entry name" value="PPIase_PpiC"/>
</dbReference>
<evidence type="ECO:0000259" key="2">
    <source>
        <dbReference type="PROSITE" id="PS50198"/>
    </source>
</evidence>
<name>A0A420DMM7_9FLAO</name>